<protein>
    <submittedName>
        <fullName evidence="1">Chromosome segregation ATPase</fullName>
    </submittedName>
</protein>
<organism evidence="1 2">
    <name type="scientific">Methanosarcina lacustris Z-7289</name>
    <dbReference type="NCBI Taxonomy" id="1434111"/>
    <lineage>
        <taxon>Archaea</taxon>
        <taxon>Methanobacteriati</taxon>
        <taxon>Methanobacteriota</taxon>
        <taxon>Stenosarchaea group</taxon>
        <taxon>Methanomicrobia</taxon>
        <taxon>Methanosarcinales</taxon>
        <taxon>Methanosarcinaceae</taxon>
        <taxon>Methanosarcina</taxon>
    </lineage>
</organism>
<dbReference type="RefSeq" id="WP_048125333.1">
    <property type="nucleotide sequence ID" value="NZ_CP009515.1"/>
</dbReference>
<proteinExistence type="predicted"/>
<evidence type="ECO:0000313" key="1">
    <source>
        <dbReference type="EMBL" id="AKB74434.1"/>
    </source>
</evidence>
<sequence>MKYTFQDSTEFPVQRDFIQDLQDFISISKEAIPLEKSIIGIKQGNREETAISQSRLEEIDKFQRDVVDYIEERTQGTESTEILEIKAKTIEASSNISLLKKNERLEDIDKQNRLALMEAQQLETRILTTLSPFFETCIYGAENAYYASAQDKEMKGKQVSSVNGLQYEFELNFVHSSLKVEDLQELTLPVWAKSGILSREEKVKKMDVSDFHIISVEYEGKSVKTVLQDKDEEHMFTISADDMTLMILYGDHDITGDEKLAPLIDREALYMFTAKLKEFFTKSVESRRLKRVLLDGKNAIEENIVFDCLKLIAGIYGKLVRECIEKGYTKEEVTIKMEESASVRTEKYISKSEASSELSSIGNEGMELATILGVAEA</sequence>
<dbReference type="HOGENOM" id="CLU_059500_0_0_2"/>
<dbReference type="EMBL" id="CP009515">
    <property type="protein sequence ID" value="AKB74434.1"/>
    <property type="molecule type" value="Genomic_DNA"/>
</dbReference>
<reference evidence="1 2" key="1">
    <citation type="submission" date="2014-07" db="EMBL/GenBank/DDBJ databases">
        <title>Methanogenic archaea and the global carbon cycle.</title>
        <authorList>
            <person name="Henriksen J.R."/>
            <person name="Luke J."/>
            <person name="Reinhart S."/>
            <person name="Benedict M.N."/>
            <person name="Youngblut N.D."/>
            <person name="Metcalf M.E."/>
            <person name="Whitaker R.J."/>
            <person name="Metcalf W.W."/>
        </authorList>
    </citation>
    <scope>NUCLEOTIDE SEQUENCE [LARGE SCALE GENOMIC DNA]</scope>
    <source>
        <strain evidence="1 2">Z-7289</strain>
    </source>
</reference>
<dbReference type="Proteomes" id="UP000033072">
    <property type="component" value="Chromosome"/>
</dbReference>
<name>A0A0E3S156_9EURY</name>
<dbReference type="KEGG" id="mls:MSLAZ_1173"/>
<dbReference type="AlphaFoldDB" id="A0A0E3S156"/>
<dbReference type="PATRIC" id="fig|1434111.4.peg.1512"/>
<gene>
    <name evidence="1" type="ORF">MSLAZ_1173</name>
</gene>
<accession>A0A0E3S156</accession>
<keyword evidence="2" id="KW-1185">Reference proteome</keyword>
<dbReference type="GeneID" id="24805903"/>
<evidence type="ECO:0000313" key="2">
    <source>
        <dbReference type="Proteomes" id="UP000033072"/>
    </source>
</evidence>
<dbReference type="OrthoDB" id="124194at2157"/>